<evidence type="ECO:0000313" key="1">
    <source>
        <dbReference type="EMBL" id="GMN63144.1"/>
    </source>
</evidence>
<accession>A0AA88DWM9</accession>
<organism evidence="1 2">
    <name type="scientific">Ficus carica</name>
    <name type="common">Common fig</name>
    <dbReference type="NCBI Taxonomy" id="3494"/>
    <lineage>
        <taxon>Eukaryota</taxon>
        <taxon>Viridiplantae</taxon>
        <taxon>Streptophyta</taxon>
        <taxon>Embryophyta</taxon>
        <taxon>Tracheophyta</taxon>
        <taxon>Spermatophyta</taxon>
        <taxon>Magnoliopsida</taxon>
        <taxon>eudicotyledons</taxon>
        <taxon>Gunneridae</taxon>
        <taxon>Pentapetalae</taxon>
        <taxon>rosids</taxon>
        <taxon>fabids</taxon>
        <taxon>Rosales</taxon>
        <taxon>Moraceae</taxon>
        <taxon>Ficeae</taxon>
        <taxon>Ficus</taxon>
    </lineage>
</organism>
<protein>
    <submittedName>
        <fullName evidence="1">Uncharacterized protein</fullName>
    </submittedName>
</protein>
<evidence type="ECO:0000313" key="2">
    <source>
        <dbReference type="Proteomes" id="UP001187192"/>
    </source>
</evidence>
<proteinExistence type="predicted"/>
<dbReference type="EMBL" id="BTGU01000143">
    <property type="protein sequence ID" value="GMN63144.1"/>
    <property type="molecule type" value="Genomic_DNA"/>
</dbReference>
<dbReference type="Proteomes" id="UP001187192">
    <property type="component" value="Unassembled WGS sequence"/>
</dbReference>
<comment type="caution">
    <text evidence="1">The sequence shown here is derived from an EMBL/GenBank/DDBJ whole genome shotgun (WGS) entry which is preliminary data.</text>
</comment>
<keyword evidence="2" id="KW-1185">Reference proteome</keyword>
<gene>
    <name evidence="1" type="ORF">TIFTF001_032230</name>
</gene>
<reference evidence="1" key="1">
    <citation type="submission" date="2023-07" db="EMBL/GenBank/DDBJ databases">
        <title>draft genome sequence of fig (Ficus carica).</title>
        <authorList>
            <person name="Takahashi T."/>
            <person name="Nishimura K."/>
        </authorList>
    </citation>
    <scope>NUCLEOTIDE SEQUENCE</scope>
</reference>
<name>A0AA88DWM9_FICCA</name>
<sequence length="54" mass="5845">MANHPPYSQSINVQKSSLKQHIRARDIRVIPSAVAAFDATAVFVAAAVPNSEIR</sequence>
<dbReference type="AlphaFoldDB" id="A0AA88DWM9"/>